<evidence type="ECO:0000256" key="2">
    <source>
        <dbReference type="ARBA" id="ARBA00022475"/>
    </source>
</evidence>
<organism evidence="9 10">
    <name type="scientific">Folsomia candida</name>
    <name type="common">Springtail</name>
    <dbReference type="NCBI Taxonomy" id="158441"/>
    <lineage>
        <taxon>Eukaryota</taxon>
        <taxon>Metazoa</taxon>
        <taxon>Ecdysozoa</taxon>
        <taxon>Arthropoda</taxon>
        <taxon>Hexapoda</taxon>
        <taxon>Collembola</taxon>
        <taxon>Entomobryomorpha</taxon>
        <taxon>Isotomoidea</taxon>
        <taxon>Isotomidae</taxon>
        <taxon>Proisotominae</taxon>
        <taxon>Folsomia</taxon>
    </lineage>
</organism>
<keyword evidence="2" id="KW-1003">Cell membrane</keyword>
<dbReference type="EMBL" id="LNIX01000036">
    <property type="protein sequence ID" value="OXA39879.1"/>
    <property type="molecule type" value="Genomic_DNA"/>
</dbReference>
<accession>A0A226D3T1</accession>
<comment type="caution">
    <text evidence="9">The sequence shown here is derived from an EMBL/GenBank/DDBJ whole genome shotgun (WGS) entry which is preliminary data.</text>
</comment>
<protein>
    <submittedName>
        <fullName evidence="9">Uncharacterized protein</fullName>
    </submittedName>
</protein>
<evidence type="ECO:0000256" key="7">
    <source>
        <dbReference type="ARBA" id="ARBA00023180"/>
    </source>
</evidence>
<feature type="transmembrane region" description="Helical" evidence="8">
    <location>
        <begin position="384"/>
        <end position="407"/>
    </location>
</feature>
<keyword evidence="3 8" id="KW-0812">Transmembrane</keyword>
<evidence type="ECO:0000256" key="4">
    <source>
        <dbReference type="ARBA" id="ARBA00022989"/>
    </source>
</evidence>
<evidence type="ECO:0000256" key="3">
    <source>
        <dbReference type="ARBA" id="ARBA00022692"/>
    </source>
</evidence>
<name>A0A226D3T1_FOLCA</name>
<gene>
    <name evidence="9" type="ORF">Fcan01_25330</name>
</gene>
<comment type="subcellular location">
    <subcellularLocation>
        <location evidence="1">Cell membrane</location>
        <topology evidence="1">Multi-pass membrane protein</topology>
    </subcellularLocation>
</comment>
<keyword evidence="4 8" id="KW-1133">Transmembrane helix</keyword>
<evidence type="ECO:0000256" key="6">
    <source>
        <dbReference type="ARBA" id="ARBA00023170"/>
    </source>
</evidence>
<feature type="transmembrane region" description="Helical" evidence="8">
    <location>
        <begin position="907"/>
        <end position="928"/>
    </location>
</feature>
<evidence type="ECO:0000256" key="8">
    <source>
        <dbReference type="SAM" id="Phobius"/>
    </source>
</evidence>
<dbReference type="PANTHER" id="PTHR42643:SF24">
    <property type="entry name" value="IONOTROPIC RECEPTOR 60A"/>
    <property type="match status" value="1"/>
</dbReference>
<proteinExistence type="predicted"/>
<dbReference type="GO" id="GO:0005886">
    <property type="term" value="C:plasma membrane"/>
    <property type="evidence" value="ECO:0007669"/>
    <property type="project" value="UniProtKB-SubCell"/>
</dbReference>
<feature type="transmembrane region" description="Helical" evidence="8">
    <location>
        <begin position="963"/>
        <end position="982"/>
    </location>
</feature>
<keyword evidence="5 8" id="KW-0472">Membrane</keyword>
<reference evidence="9 10" key="1">
    <citation type="submission" date="2015-12" db="EMBL/GenBank/DDBJ databases">
        <title>The genome of Folsomia candida.</title>
        <authorList>
            <person name="Faddeeva A."/>
            <person name="Derks M.F."/>
            <person name="Anvar Y."/>
            <person name="Smit S."/>
            <person name="Van Straalen N."/>
            <person name="Roelofs D."/>
        </authorList>
    </citation>
    <scope>NUCLEOTIDE SEQUENCE [LARGE SCALE GENOMIC DNA]</scope>
    <source>
        <strain evidence="9 10">VU population</strain>
        <tissue evidence="9">Whole body</tissue>
    </source>
</reference>
<dbReference type="PANTHER" id="PTHR42643">
    <property type="entry name" value="IONOTROPIC RECEPTOR 20A-RELATED"/>
    <property type="match status" value="1"/>
</dbReference>
<evidence type="ECO:0000256" key="1">
    <source>
        <dbReference type="ARBA" id="ARBA00004651"/>
    </source>
</evidence>
<keyword evidence="10" id="KW-1185">Reference proteome</keyword>
<keyword evidence="7" id="KW-0325">Glycoprotein</keyword>
<dbReference type="InterPro" id="IPR052192">
    <property type="entry name" value="Insect_Ionotropic_Sensory_Rcpt"/>
</dbReference>
<dbReference type="Gene3D" id="1.10.287.70">
    <property type="match status" value="1"/>
</dbReference>
<dbReference type="OrthoDB" id="8299140at2759"/>
<feature type="transmembrane region" description="Helical" evidence="8">
    <location>
        <begin position="1256"/>
        <end position="1281"/>
    </location>
</feature>
<keyword evidence="6" id="KW-0675">Receptor</keyword>
<dbReference type="Proteomes" id="UP000198287">
    <property type="component" value="Unassembled WGS sequence"/>
</dbReference>
<evidence type="ECO:0000313" key="10">
    <source>
        <dbReference type="Proteomes" id="UP000198287"/>
    </source>
</evidence>
<evidence type="ECO:0000313" key="9">
    <source>
        <dbReference type="EMBL" id="OXA39879.1"/>
    </source>
</evidence>
<sequence>MITSVTNSERNDVDANLFLLCNKPKRESTKLILILHIVQLHQYLNIFQTCVLHLINYQGIHIPPVQFPLILSRHEVIFPQSISTRGPSFFFVRKDDPHRFTYESDNLLNETLEEYKIRTKRFKLSISAQQRNWNCLTRFYIFPPKNWPQPDIHEEDFSVDRVENLFNAYDPIRVNCFPRTGYHILIPNPVLDFDEVITSWSYLFNRLLRKNELLEMLVTKTKLSLSSVYSSGPIQIQVTQILACCRYCARFSPTFFKISDTNEQKIPNLTELQLLTKTINRNGFSVPIYVASKGYASWTHNDLEAVRKTRQNLDPDSILGESPRQDRRPTGIGSYEFNPVFPNIITHSQYGYSLVMESKRYTFTSCGKQSGQTNLFNLFNAFDITTWVLIGIVNISVGCFALFIIFWEESNKNKNVVSPFRHDGYQMKHSHCNFSQYIPRILVGFRLELGQGTDSLADKELRKYWKAILPMFPFLLATILLPNSFKGDNIKNIITPDADEPFKNFGEVLHNKFVFFSKEIQVSYGKLGASRGTEFHYIMSGLLGPTQTYVSEIAPQDYQEITSNLLSHTKLYTGNAKQILSTAMDKDGLHCPKLAMIGWVDDLRLIQEEFNLLYQAKSGINDKKISFVLGQQFLFTQLEGWKISHVVDDTVQWRVQDLKEFGFLNKILWYQNQSEWLSRRGNKVPPHIAMFRIIHWILIASGYNHYYRPPNNHGYDAFLPNINAVITVVTDTTALLPYFTQQGVDTFLRALFYYFSVIYSIPGQPMETCFPLETRFQSNMTLSMYSKMICRPLESGKLLSTIEKFGARETWCSVRRPEQPQSTMDRVSQLSVSYLWFDIFSKTNISYTNQDCHMNRQIKLFSAESKELEVIHVAHVITYNEGYQFLTCHSEPYITFAFYFSPYQSELWIVLGITIVTIILLTTIVHHFHDRLNKHLFSPWLFMLASLFEEGGSMPSMVEKATFFRLAFGIWSLVSVILTNGYNGIMISDLNSPRELAHPETFDQLHCEKSFEHVLEFLRLEKYGLLNKNKTFPPNIHEIAWIEFSSFHYYLLAVSLHDPSFDTGPVDINVTNVSDKCYRLLSSITPNTGNLALPQFLAALYKVGFDFLGAYSADGLYKVVFKDLNLFTPKYSFYPKGFSYLSENYTTSWIRGQIEGEIIECGKTVFIAKSSDLRLEYEFLSNKYPNIKFFTSSQVVQNVPSGILFRHPWKSVVIKNFINVVEYGIWTHVDKAEKGRINGQRSPVLKQSARDTPVNIATLVGALPTVFILSGGLVTVAILVFSVECRARIYLLIGRIRHTMVFRIYRKFNQLMVTSVRDIAQDVR</sequence>
<evidence type="ECO:0000256" key="5">
    <source>
        <dbReference type="ARBA" id="ARBA00023136"/>
    </source>
</evidence>